<dbReference type="VEuPathDB" id="FungiDB:PV08_02507"/>
<name>A0A0D2C3K3_9EURO</name>
<evidence type="ECO:0000313" key="2">
    <source>
        <dbReference type="EMBL" id="KIW18219.1"/>
    </source>
</evidence>
<dbReference type="Pfam" id="PF12706">
    <property type="entry name" value="Lactamase_B_2"/>
    <property type="match status" value="1"/>
</dbReference>
<reference evidence="2 3" key="1">
    <citation type="submission" date="2015-01" db="EMBL/GenBank/DDBJ databases">
        <title>The Genome Sequence of Exophiala spinifera CBS89968.</title>
        <authorList>
            <consortium name="The Broad Institute Genomics Platform"/>
            <person name="Cuomo C."/>
            <person name="de Hoog S."/>
            <person name="Gorbushina A."/>
            <person name="Stielow B."/>
            <person name="Teixiera M."/>
            <person name="Abouelleil A."/>
            <person name="Chapman S.B."/>
            <person name="Priest M."/>
            <person name="Young S.K."/>
            <person name="Wortman J."/>
            <person name="Nusbaum C."/>
            <person name="Birren B."/>
        </authorList>
    </citation>
    <scope>NUCLEOTIDE SEQUENCE [LARGE SCALE GENOMIC DNA]</scope>
    <source>
        <strain evidence="2 3">CBS 89968</strain>
    </source>
</reference>
<evidence type="ECO:0000313" key="3">
    <source>
        <dbReference type="Proteomes" id="UP000053328"/>
    </source>
</evidence>
<dbReference type="RefSeq" id="XP_016238435.1">
    <property type="nucleotide sequence ID" value="XM_016376865.1"/>
</dbReference>
<dbReference type="STRING" id="91928.A0A0D2C3K3"/>
<accession>A0A0D2C3K3</accession>
<dbReference type="InterPro" id="IPR001279">
    <property type="entry name" value="Metallo-B-lactamas"/>
</dbReference>
<dbReference type="PANTHER" id="PTHR43546:SF3">
    <property type="entry name" value="UPF0173 METAL-DEPENDENT HYDROLASE MJ1163"/>
    <property type="match status" value="1"/>
</dbReference>
<feature type="domain" description="Metallo-beta-lactamase" evidence="1">
    <location>
        <begin position="32"/>
        <end position="102"/>
    </location>
</feature>
<dbReference type="InterPro" id="IPR050114">
    <property type="entry name" value="UPF0173_UPF0282_UlaG_hydrolase"/>
</dbReference>
<dbReference type="AlphaFoldDB" id="A0A0D2C3K3"/>
<evidence type="ECO:0000259" key="1">
    <source>
        <dbReference type="Pfam" id="PF12706"/>
    </source>
</evidence>
<proteinExistence type="predicted"/>
<dbReference type="HOGENOM" id="CLU_078562_0_0_1"/>
<dbReference type="InterPro" id="IPR036866">
    <property type="entry name" value="RibonucZ/Hydroxyglut_hydro"/>
</dbReference>
<dbReference type="SUPFAM" id="SSF56281">
    <property type="entry name" value="Metallo-hydrolase/oxidoreductase"/>
    <property type="match status" value="1"/>
</dbReference>
<dbReference type="Proteomes" id="UP000053328">
    <property type="component" value="Unassembled WGS sequence"/>
</dbReference>
<dbReference type="OrthoDB" id="4311043at2759"/>
<sequence length="348" mass="39080">MGVDHGPMDNTIEFLGATTYRVRSNGLTLFLDTYIDRPSATPGPFSVESITEADYIFISHAHFDHLPGCDRIALQTGAQVVGSCEVIRLMREAGVPERQLIPVAGGERIPLFKRATWEAALKGECKQRDNFPDATREPHHSLAVSAVDVWPSLHAMIIDHNTPEVWDTASVTPSVDDRPYACTLDITRGMRYGLLQLDKLVPEEKRDARMQSFIDFVKDPKNVFSHCDGGQLMYNFRFFDSGKVMLWNAHLGGYEGILRDLEPKPDLALLGIPGNANLNGRPFKGSGAEFLKLECEWLGQPERVCWCLHDETPIKPYRVDPTAATRLVEAETRSRVWELEPAKVYPLF</sequence>
<dbReference type="GeneID" id="27329590"/>
<dbReference type="Gene3D" id="3.60.15.10">
    <property type="entry name" value="Ribonuclease Z/Hydroxyacylglutathione hydrolase-like"/>
    <property type="match status" value="1"/>
</dbReference>
<protein>
    <recommendedName>
        <fullName evidence="1">Metallo-beta-lactamase domain-containing protein</fullName>
    </recommendedName>
</protein>
<keyword evidence="3" id="KW-1185">Reference proteome</keyword>
<organism evidence="2 3">
    <name type="scientific">Exophiala spinifera</name>
    <dbReference type="NCBI Taxonomy" id="91928"/>
    <lineage>
        <taxon>Eukaryota</taxon>
        <taxon>Fungi</taxon>
        <taxon>Dikarya</taxon>
        <taxon>Ascomycota</taxon>
        <taxon>Pezizomycotina</taxon>
        <taxon>Eurotiomycetes</taxon>
        <taxon>Chaetothyriomycetidae</taxon>
        <taxon>Chaetothyriales</taxon>
        <taxon>Herpotrichiellaceae</taxon>
        <taxon>Exophiala</taxon>
    </lineage>
</organism>
<dbReference type="EMBL" id="KN847493">
    <property type="protein sequence ID" value="KIW18219.1"/>
    <property type="molecule type" value="Genomic_DNA"/>
</dbReference>
<gene>
    <name evidence="2" type="ORF">PV08_02507</name>
</gene>
<dbReference type="PANTHER" id="PTHR43546">
    <property type="entry name" value="UPF0173 METAL-DEPENDENT HYDROLASE MJ1163-RELATED"/>
    <property type="match status" value="1"/>
</dbReference>